<evidence type="ECO:0000313" key="5">
    <source>
        <dbReference type="Proteomes" id="UP001165269"/>
    </source>
</evidence>
<feature type="domain" description="N-acetyltransferase" evidence="3">
    <location>
        <begin position="4"/>
        <end position="169"/>
    </location>
</feature>
<accession>A0ABS9YC48</accession>
<keyword evidence="1" id="KW-0808">Transferase</keyword>
<dbReference type="PANTHER" id="PTHR43877:SF2">
    <property type="entry name" value="AMINOALKYLPHOSPHONATE N-ACETYLTRANSFERASE-RELATED"/>
    <property type="match status" value="1"/>
</dbReference>
<evidence type="ECO:0000256" key="1">
    <source>
        <dbReference type="ARBA" id="ARBA00022679"/>
    </source>
</evidence>
<reference evidence="4" key="1">
    <citation type="submission" date="2022-03" db="EMBL/GenBank/DDBJ databases">
        <title>Streptomyces 7R015 and 7R016 isolated from Barleria lupulina in Thailand.</title>
        <authorList>
            <person name="Kanchanasin P."/>
            <person name="Phongsopitanun W."/>
            <person name="Tanasupawat S."/>
        </authorList>
    </citation>
    <scope>NUCLEOTIDE SEQUENCE</scope>
    <source>
        <strain evidence="4">7R015</strain>
    </source>
</reference>
<organism evidence="4 5">
    <name type="scientific">Streptomyces cylindrosporus</name>
    <dbReference type="NCBI Taxonomy" id="2927583"/>
    <lineage>
        <taxon>Bacteria</taxon>
        <taxon>Bacillati</taxon>
        <taxon>Actinomycetota</taxon>
        <taxon>Actinomycetes</taxon>
        <taxon>Kitasatosporales</taxon>
        <taxon>Streptomycetaceae</taxon>
        <taxon>Streptomyces</taxon>
    </lineage>
</organism>
<dbReference type="EMBL" id="JALDAY010000008">
    <property type="protein sequence ID" value="MCI3274794.1"/>
    <property type="molecule type" value="Genomic_DNA"/>
</dbReference>
<comment type="caution">
    <text evidence="4">The sequence shown here is derived from an EMBL/GenBank/DDBJ whole genome shotgun (WGS) entry which is preliminary data.</text>
</comment>
<dbReference type="CDD" id="cd04301">
    <property type="entry name" value="NAT_SF"/>
    <property type="match status" value="1"/>
</dbReference>
<dbReference type="InterPro" id="IPR050832">
    <property type="entry name" value="Bact_Acetyltransf"/>
</dbReference>
<keyword evidence="5" id="KW-1185">Reference proteome</keyword>
<dbReference type="PROSITE" id="PS51186">
    <property type="entry name" value="GNAT"/>
    <property type="match status" value="1"/>
</dbReference>
<evidence type="ECO:0000259" key="3">
    <source>
        <dbReference type="PROSITE" id="PS51186"/>
    </source>
</evidence>
<dbReference type="InterPro" id="IPR000182">
    <property type="entry name" value="GNAT_dom"/>
</dbReference>
<protein>
    <submittedName>
        <fullName evidence="4">GNAT family N-acetyltransferase</fullName>
    </submittedName>
</protein>
<evidence type="ECO:0000313" key="4">
    <source>
        <dbReference type="EMBL" id="MCI3274794.1"/>
    </source>
</evidence>
<sequence>MPTTTLRAATPADLDAITDIHTLARTAYYQAGGLLDPDLTSAGSRARRREAWARVLGSADGTVLCAVREGEVAGVVSMGPPADPDLDPTTAGQLYQIHVRPGSWGAGIGSRLHEGFVRLLRERSLSTGVLEAWERNTRARTFYARHGWRPDGHSRPGPCDAEYLRLRLELGA</sequence>
<dbReference type="Gene3D" id="3.40.630.30">
    <property type="match status" value="1"/>
</dbReference>
<proteinExistence type="predicted"/>
<gene>
    <name evidence="4" type="ORF">MQP27_27285</name>
</gene>
<dbReference type="RefSeq" id="WP_242768541.1">
    <property type="nucleotide sequence ID" value="NZ_JALDAY010000008.1"/>
</dbReference>
<name>A0ABS9YC48_9ACTN</name>
<dbReference type="PANTHER" id="PTHR43877">
    <property type="entry name" value="AMINOALKYLPHOSPHONATE N-ACETYLTRANSFERASE-RELATED-RELATED"/>
    <property type="match status" value="1"/>
</dbReference>
<dbReference type="Proteomes" id="UP001165269">
    <property type="component" value="Unassembled WGS sequence"/>
</dbReference>
<dbReference type="InterPro" id="IPR016181">
    <property type="entry name" value="Acyl_CoA_acyltransferase"/>
</dbReference>
<evidence type="ECO:0000256" key="2">
    <source>
        <dbReference type="ARBA" id="ARBA00023315"/>
    </source>
</evidence>
<dbReference type="Pfam" id="PF00583">
    <property type="entry name" value="Acetyltransf_1"/>
    <property type="match status" value="1"/>
</dbReference>
<keyword evidence="2" id="KW-0012">Acyltransferase</keyword>
<dbReference type="SUPFAM" id="SSF55729">
    <property type="entry name" value="Acyl-CoA N-acyltransferases (Nat)"/>
    <property type="match status" value="1"/>
</dbReference>